<comment type="caution">
    <text evidence="7">The sequence shown here is derived from an EMBL/GenBank/DDBJ whole genome shotgun (WGS) entry which is preliminary data.</text>
</comment>
<evidence type="ECO:0000256" key="1">
    <source>
        <dbReference type="ARBA" id="ARBA00004141"/>
    </source>
</evidence>
<reference evidence="7 8" key="2">
    <citation type="submission" date="2019-09" db="EMBL/GenBank/DDBJ databases">
        <authorList>
            <person name="Jin C."/>
        </authorList>
    </citation>
    <scope>NUCLEOTIDE SEQUENCE [LARGE SCALE GENOMIC DNA]</scope>
    <source>
        <strain evidence="7 8">BN140078</strain>
    </source>
</reference>
<dbReference type="EMBL" id="VUOC01000004">
    <property type="protein sequence ID" value="KAA2241013.1"/>
    <property type="molecule type" value="Genomic_DNA"/>
</dbReference>
<feature type="transmembrane region" description="Helical" evidence="5">
    <location>
        <begin position="83"/>
        <end position="104"/>
    </location>
</feature>
<dbReference type="GO" id="GO:0022857">
    <property type="term" value="F:transmembrane transporter activity"/>
    <property type="evidence" value="ECO:0007669"/>
    <property type="project" value="InterPro"/>
</dbReference>
<dbReference type="PANTHER" id="PTHR42718">
    <property type="entry name" value="MAJOR FACILITATOR SUPERFAMILY MULTIDRUG TRANSPORTER MFSC"/>
    <property type="match status" value="1"/>
</dbReference>
<evidence type="ECO:0000256" key="2">
    <source>
        <dbReference type="ARBA" id="ARBA00022692"/>
    </source>
</evidence>
<keyword evidence="3 5" id="KW-1133">Transmembrane helix</keyword>
<keyword evidence="4 5" id="KW-0472">Membrane</keyword>
<dbReference type="InterPro" id="IPR036259">
    <property type="entry name" value="MFS_trans_sf"/>
</dbReference>
<accession>A0A5B2VMZ4</accession>
<organism evidence="7 8">
    <name type="scientific">Chitinophaga agrisoli</name>
    <dbReference type="NCBI Taxonomy" id="2607653"/>
    <lineage>
        <taxon>Bacteria</taxon>
        <taxon>Pseudomonadati</taxon>
        <taxon>Bacteroidota</taxon>
        <taxon>Chitinophagia</taxon>
        <taxon>Chitinophagales</taxon>
        <taxon>Chitinophagaceae</taxon>
        <taxon>Chitinophaga</taxon>
    </lineage>
</organism>
<sequence>MDVFIINVAIPAIKKGVHATDGEIQLVIAGYLLGYAAFLITGGRAGDHFGRKKVFFWGMLAFTVASCLCGLSMTPLQLNVTRFFQGVSASFMVPQTIAYIQVIFTGREERTKAIGYFGITLGIAAMIGQFLGGYLSDSHFAIEGWRLIFFINLPVGIAALWTTHRYLEETPKNNTSVFDYSGVGILTVGLVALIYPLIQGRESGWPLWSILMLGGAALVFVYFIRHQRRKLFANKAPLVNVRLFRFKDFNLGLLTVLFFFMLHTAYLLIITVYLQGGLGFSAFDCGLFFIAMGIMFTIASMLSIHYVVKYGKRVLQVGVVIMIAALIMELLVFGFHANHISMLVLMAIYGLGSGLVLPSLLNMALKSVPVEFAGAAAGVYSTFQQTASALGISIIGGVFFFFVETGDYTKAFDYGMVANIICAVIVGVLLYLLPDKREVAAPAGNTAVSRAPVEEEMIFE</sequence>
<dbReference type="AlphaFoldDB" id="A0A5B2VMZ4"/>
<feature type="transmembrane region" description="Helical" evidence="5">
    <location>
        <begin position="54"/>
        <end position="77"/>
    </location>
</feature>
<dbReference type="Gene3D" id="1.20.1250.20">
    <property type="entry name" value="MFS general substrate transporter like domains"/>
    <property type="match status" value="1"/>
</dbReference>
<feature type="transmembrane region" description="Helical" evidence="5">
    <location>
        <begin position="147"/>
        <end position="167"/>
    </location>
</feature>
<feature type="transmembrane region" description="Helical" evidence="5">
    <location>
        <begin position="414"/>
        <end position="433"/>
    </location>
</feature>
<feature type="transmembrane region" description="Helical" evidence="5">
    <location>
        <begin position="315"/>
        <end position="337"/>
    </location>
</feature>
<proteinExistence type="predicted"/>
<evidence type="ECO:0000256" key="5">
    <source>
        <dbReference type="SAM" id="Phobius"/>
    </source>
</evidence>
<feature type="transmembrane region" description="Helical" evidence="5">
    <location>
        <begin position="116"/>
        <end position="135"/>
    </location>
</feature>
<dbReference type="InterPro" id="IPR020846">
    <property type="entry name" value="MFS_dom"/>
</dbReference>
<feature type="transmembrane region" description="Helical" evidence="5">
    <location>
        <begin position="343"/>
        <end position="365"/>
    </location>
</feature>
<feature type="transmembrane region" description="Helical" evidence="5">
    <location>
        <begin position="251"/>
        <end position="274"/>
    </location>
</feature>
<evidence type="ECO:0000256" key="4">
    <source>
        <dbReference type="ARBA" id="ARBA00023136"/>
    </source>
</evidence>
<dbReference type="InterPro" id="IPR011701">
    <property type="entry name" value="MFS"/>
</dbReference>
<dbReference type="GO" id="GO:0016020">
    <property type="term" value="C:membrane"/>
    <property type="evidence" value="ECO:0007669"/>
    <property type="project" value="UniProtKB-SubCell"/>
</dbReference>
<evidence type="ECO:0000313" key="8">
    <source>
        <dbReference type="Proteomes" id="UP000324611"/>
    </source>
</evidence>
<feature type="transmembrane region" description="Helical" evidence="5">
    <location>
        <begin position="204"/>
        <end position="224"/>
    </location>
</feature>
<name>A0A5B2VMZ4_9BACT</name>
<keyword evidence="2 5" id="KW-0812">Transmembrane</keyword>
<reference evidence="7 8" key="1">
    <citation type="submission" date="2019-09" db="EMBL/GenBank/DDBJ databases">
        <title>Chitinophaga ginsengihumi sp. nov., isolated from soil of ginseng rhizosphere.</title>
        <authorList>
            <person name="Lee J."/>
        </authorList>
    </citation>
    <scope>NUCLEOTIDE SEQUENCE [LARGE SCALE GENOMIC DNA]</scope>
    <source>
        <strain evidence="7 8">BN140078</strain>
    </source>
</reference>
<evidence type="ECO:0000313" key="7">
    <source>
        <dbReference type="EMBL" id="KAA2241013.1"/>
    </source>
</evidence>
<feature type="transmembrane region" description="Helical" evidence="5">
    <location>
        <begin position="377"/>
        <end position="402"/>
    </location>
</feature>
<dbReference type="Proteomes" id="UP000324611">
    <property type="component" value="Unassembled WGS sequence"/>
</dbReference>
<dbReference type="SUPFAM" id="SSF103473">
    <property type="entry name" value="MFS general substrate transporter"/>
    <property type="match status" value="1"/>
</dbReference>
<evidence type="ECO:0000256" key="3">
    <source>
        <dbReference type="ARBA" id="ARBA00022989"/>
    </source>
</evidence>
<evidence type="ECO:0000259" key="6">
    <source>
        <dbReference type="PROSITE" id="PS50850"/>
    </source>
</evidence>
<feature type="transmembrane region" description="Helical" evidence="5">
    <location>
        <begin position="24"/>
        <end position="42"/>
    </location>
</feature>
<keyword evidence="8" id="KW-1185">Reference proteome</keyword>
<protein>
    <submittedName>
        <fullName evidence="7">MFS transporter</fullName>
    </submittedName>
</protein>
<dbReference type="CDD" id="cd17321">
    <property type="entry name" value="MFS_MMR_MDR_like"/>
    <property type="match status" value="1"/>
</dbReference>
<dbReference type="PANTHER" id="PTHR42718:SF39">
    <property type="entry name" value="ACTINORHODIN TRANSPORTER-RELATED"/>
    <property type="match status" value="1"/>
</dbReference>
<feature type="transmembrane region" description="Helical" evidence="5">
    <location>
        <begin position="286"/>
        <end position="308"/>
    </location>
</feature>
<dbReference type="Gene3D" id="1.20.1720.10">
    <property type="entry name" value="Multidrug resistance protein D"/>
    <property type="match status" value="1"/>
</dbReference>
<feature type="transmembrane region" description="Helical" evidence="5">
    <location>
        <begin position="179"/>
        <end position="198"/>
    </location>
</feature>
<feature type="domain" description="Major facilitator superfamily (MFS) profile" evidence="6">
    <location>
        <begin position="1"/>
        <end position="437"/>
    </location>
</feature>
<gene>
    <name evidence="7" type="ORF">F0L74_32010</name>
</gene>
<dbReference type="PROSITE" id="PS50850">
    <property type="entry name" value="MFS"/>
    <property type="match status" value="1"/>
</dbReference>
<dbReference type="Pfam" id="PF07690">
    <property type="entry name" value="MFS_1"/>
    <property type="match status" value="1"/>
</dbReference>
<comment type="subcellular location">
    <subcellularLocation>
        <location evidence="1">Membrane</location>
        <topology evidence="1">Multi-pass membrane protein</topology>
    </subcellularLocation>
</comment>